<evidence type="ECO:0000256" key="1">
    <source>
        <dbReference type="ARBA" id="ARBA00022450"/>
    </source>
</evidence>
<evidence type="ECO:0000256" key="3">
    <source>
        <dbReference type="SAM" id="MobiDB-lite"/>
    </source>
</evidence>
<feature type="domain" description="Carrier" evidence="4">
    <location>
        <begin position="37"/>
        <end position="114"/>
    </location>
</feature>
<evidence type="ECO:0000313" key="6">
    <source>
        <dbReference type="Proteomes" id="UP000326565"/>
    </source>
</evidence>
<proteinExistence type="predicted"/>
<dbReference type="InterPro" id="IPR036736">
    <property type="entry name" value="ACP-like_sf"/>
</dbReference>
<keyword evidence="6" id="KW-1185">Reference proteome</keyword>
<feature type="compositionally biased region" description="Low complexity" evidence="3">
    <location>
        <begin position="134"/>
        <end position="145"/>
    </location>
</feature>
<dbReference type="Proteomes" id="UP000326565">
    <property type="component" value="Unassembled WGS sequence"/>
</dbReference>
<dbReference type="InterPro" id="IPR009081">
    <property type="entry name" value="PP-bd_ACP"/>
</dbReference>
<dbReference type="AlphaFoldDB" id="A0A5N5WJR1"/>
<dbReference type="InterPro" id="IPR006162">
    <property type="entry name" value="Ppantetheine_attach_site"/>
</dbReference>
<name>A0A5N5WJR1_9EURO</name>
<feature type="region of interest" description="Disordered" evidence="3">
    <location>
        <begin position="117"/>
        <end position="145"/>
    </location>
</feature>
<evidence type="ECO:0000256" key="2">
    <source>
        <dbReference type="ARBA" id="ARBA00022553"/>
    </source>
</evidence>
<protein>
    <recommendedName>
        <fullName evidence="4">Carrier domain-containing protein</fullName>
    </recommendedName>
</protein>
<accession>A0A5N5WJR1</accession>
<evidence type="ECO:0000313" key="5">
    <source>
        <dbReference type="EMBL" id="KAB8067524.1"/>
    </source>
</evidence>
<dbReference type="OrthoDB" id="329835at2759"/>
<evidence type="ECO:0000259" key="4">
    <source>
        <dbReference type="PROSITE" id="PS50075"/>
    </source>
</evidence>
<sequence length="179" mass="19101">MGHDQTRQISTEGAGNEELFSKSGSEILNSTSRRGVVNTFRSMGLLRRTCPEGVGVDLAELLEVQHFAEAGVHSLTSLTITGRARKDLDMDIPSSFFVDYPTVDQARLAIASLMGSGDQTRATTPYSVSDDAKSSPSSLTGSSVLDSIAKPDYDLEVQDISQSTRPSTSIVLQGSLKTA</sequence>
<feature type="region of interest" description="Disordered" evidence="3">
    <location>
        <begin position="1"/>
        <end position="25"/>
    </location>
</feature>
<dbReference type="EMBL" id="ML732476">
    <property type="protein sequence ID" value="KAB8067524.1"/>
    <property type="molecule type" value="Genomic_DNA"/>
</dbReference>
<organism evidence="5 6">
    <name type="scientific">Aspergillus leporis</name>
    <dbReference type="NCBI Taxonomy" id="41062"/>
    <lineage>
        <taxon>Eukaryota</taxon>
        <taxon>Fungi</taxon>
        <taxon>Dikarya</taxon>
        <taxon>Ascomycota</taxon>
        <taxon>Pezizomycotina</taxon>
        <taxon>Eurotiomycetes</taxon>
        <taxon>Eurotiomycetidae</taxon>
        <taxon>Eurotiales</taxon>
        <taxon>Aspergillaceae</taxon>
        <taxon>Aspergillus</taxon>
        <taxon>Aspergillus subgen. Circumdati</taxon>
    </lineage>
</organism>
<feature type="compositionally biased region" description="Polar residues" evidence="3">
    <location>
        <begin position="117"/>
        <end position="126"/>
    </location>
</feature>
<dbReference type="PROSITE" id="PS50075">
    <property type="entry name" value="CARRIER"/>
    <property type="match status" value="1"/>
</dbReference>
<dbReference type="SUPFAM" id="SSF47336">
    <property type="entry name" value="ACP-like"/>
    <property type="match status" value="1"/>
</dbReference>
<feature type="region of interest" description="Disordered" evidence="3">
    <location>
        <begin position="159"/>
        <end position="179"/>
    </location>
</feature>
<reference evidence="5 6" key="1">
    <citation type="submission" date="2019-04" db="EMBL/GenBank/DDBJ databases">
        <title>Friends and foes A comparative genomics study of 23 Aspergillus species from section Flavi.</title>
        <authorList>
            <consortium name="DOE Joint Genome Institute"/>
            <person name="Kjaerbolling I."/>
            <person name="Vesth T."/>
            <person name="Frisvad J.C."/>
            <person name="Nybo J.L."/>
            <person name="Theobald S."/>
            <person name="Kildgaard S."/>
            <person name="Isbrandt T."/>
            <person name="Kuo A."/>
            <person name="Sato A."/>
            <person name="Lyhne E.K."/>
            <person name="Kogle M.E."/>
            <person name="Wiebenga A."/>
            <person name="Kun R.S."/>
            <person name="Lubbers R.J."/>
            <person name="Makela M.R."/>
            <person name="Barry K."/>
            <person name="Chovatia M."/>
            <person name="Clum A."/>
            <person name="Daum C."/>
            <person name="Haridas S."/>
            <person name="He G."/>
            <person name="LaButti K."/>
            <person name="Lipzen A."/>
            <person name="Mondo S."/>
            <person name="Riley R."/>
            <person name="Salamov A."/>
            <person name="Simmons B.A."/>
            <person name="Magnuson J.K."/>
            <person name="Henrissat B."/>
            <person name="Mortensen U.H."/>
            <person name="Larsen T.O."/>
            <person name="Devries R.P."/>
            <person name="Grigoriev I.V."/>
            <person name="Machida M."/>
            <person name="Baker S.E."/>
            <person name="Andersen M.R."/>
        </authorList>
    </citation>
    <scope>NUCLEOTIDE SEQUENCE [LARGE SCALE GENOMIC DNA]</scope>
    <source>
        <strain evidence="5 6">CBS 151.66</strain>
    </source>
</reference>
<dbReference type="Pfam" id="PF00550">
    <property type="entry name" value="PP-binding"/>
    <property type="match status" value="1"/>
</dbReference>
<gene>
    <name evidence="5" type="ORF">BDV29DRAFT_163289</name>
</gene>
<keyword evidence="2" id="KW-0597">Phosphoprotein</keyword>
<dbReference type="Gene3D" id="1.10.1200.10">
    <property type="entry name" value="ACP-like"/>
    <property type="match status" value="1"/>
</dbReference>
<dbReference type="PROSITE" id="PS00012">
    <property type="entry name" value="PHOSPHOPANTETHEINE"/>
    <property type="match status" value="1"/>
</dbReference>
<keyword evidence="1" id="KW-0596">Phosphopantetheine</keyword>